<dbReference type="InterPro" id="IPR020556">
    <property type="entry name" value="Amidase_CS"/>
</dbReference>
<dbReference type="KEGG" id="acr:Acry_2933"/>
<dbReference type="PANTHER" id="PTHR11895">
    <property type="entry name" value="TRANSAMIDASE"/>
    <property type="match status" value="1"/>
</dbReference>
<evidence type="ECO:0000313" key="4">
    <source>
        <dbReference type="Proteomes" id="UP000000245"/>
    </source>
</evidence>
<comment type="similarity">
    <text evidence="1">Belongs to the amidase family.</text>
</comment>
<dbReference type="PROSITE" id="PS00571">
    <property type="entry name" value="AMIDASES"/>
    <property type="match status" value="1"/>
</dbReference>
<evidence type="ECO:0000259" key="2">
    <source>
        <dbReference type="Pfam" id="PF01425"/>
    </source>
</evidence>
<dbReference type="SUPFAM" id="SSF75304">
    <property type="entry name" value="Amidase signature (AS) enzymes"/>
    <property type="match status" value="1"/>
</dbReference>
<protein>
    <submittedName>
        <fullName evidence="3">Amidase</fullName>
        <ecNumber evidence="3">3.5.1.4</ecNumber>
    </submittedName>
</protein>
<dbReference type="EC" id="3.5.1.4" evidence="3"/>
<dbReference type="HOGENOM" id="CLU_009600_0_4_5"/>
<dbReference type="EMBL" id="CP000697">
    <property type="protein sequence ID" value="ABQ32123.1"/>
    <property type="molecule type" value="Genomic_DNA"/>
</dbReference>
<dbReference type="Gene3D" id="3.90.1300.10">
    <property type="entry name" value="Amidase signature (AS) domain"/>
    <property type="match status" value="1"/>
</dbReference>
<keyword evidence="3" id="KW-0378">Hydrolase</keyword>
<feature type="domain" description="Amidase" evidence="2">
    <location>
        <begin position="27"/>
        <end position="472"/>
    </location>
</feature>
<dbReference type="PANTHER" id="PTHR11895:SF7">
    <property type="entry name" value="GLUTAMYL-TRNA(GLN) AMIDOTRANSFERASE SUBUNIT A, MITOCHONDRIAL"/>
    <property type="match status" value="1"/>
</dbReference>
<dbReference type="GO" id="GO:0004040">
    <property type="term" value="F:amidase activity"/>
    <property type="evidence" value="ECO:0007669"/>
    <property type="project" value="UniProtKB-EC"/>
</dbReference>
<proteinExistence type="inferred from homology"/>
<evidence type="ECO:0000313" key="3">
    <source>
        <dbReference type="EMBL" id="ABQ32123.1"/>
    </source>
</evidence>
<accession>A5G2P1</accession>
<keyword evidence="4" id="KW-1185">Reference proteome</keyword>
<dbReference type="AlphaFoldDB" id="A5G2P1"/>
<sequence>MPTDELRDHDATSLAGLIRAGELSPDELLDATLARIDSCDGRYNAIAADLRDRARRQIAAGLNGPFAGVPFLLKDLGHDYEGAPMTMGAHAMRHNVAARSAYYVERCLRAGLVIAGTTTSPELGLKAITETRLHGATRNPWNPAHTPGGSSGGAGAAVAAGYVPMAGASDGGGSIRIPAAYCGLFGLKPSRGRVTAGPLAGEVWDGAVADHVVTRSVRDSAAMLDCLAGPAPGDPFVIAPPARPFVAELGAAPGQLRIAFSLRSPIGGRVAPEIAEATRATAHLLESLGHIVEEAEPAIDGTLLARCYMGMYYGQVAAMLSTLKRRHGCRESDFHPDTRAIAAIGRAMSAGAYAELREQWNGFARALGAFHETYDLYLTPTTALGPARIGELDSPPAIQALSRLISRARAGGLLIRSGVVDDLAFRNLERTPFTQLANLTFVPAMSVPLHHGPDGLPIGMQFIGRSGDEATLFRLAAQLEQAAPWAGRRPPPI</sequence>
<gene>
    <name evidence="3" type="ordered locus">Acry_2933</name>
</gene>
<dbReference type="InterPro" id="IPR036928">
    <property type="entry name" value="AS_sf"/>
</dbReference>
<reference evidence="3 4" key="1">
    <citation type="submission" date="2007-05" db="EMBL/GenBank/DDBJ databases">
        <title>Complete sequence of chromosome of Acidiphilium cryptum JF-5.</title>
        <authorList>
            <consortium name="US DOE Joint Genome Institute"/>
            <person name="Copeland A."/>
            <person name="Lucas S."/>
            <person name="Lapidus A."/>
            <person name="Barry K."/>
            <person name="Detter J.C."/>
            <person name="Glavina del Rio T."/>
            <person name="Hammon N."/>
            <person name="Israni S."/>
            <person name="Dalin E."/>
            <person name="Tice H."/>
            <person name="Pitluck S."/>
            <person name="Sims D."/>
            <person name="Brettin T."/>
            <person name="Bruce D."/>
            <person name="Han C."/>
            <person name="Schmutz J."/>
            <person name="Larimer F."/>
            <person name="Land M."/>
            <person name="Hauser L."/>
            <person name="Kyrpides N."/>
            <person name="Kim E."/>
            <person name="Magnuson T."/>
            <person name="Richardson P."/>
        </authorList>
    </citation>
    <scope>NUCLEOTIDE SEQUENCE [LARGE SCALE GENOMIC DNA]</scope>
    <source>
        <strain evidence="3 4">JF-5</strain>
    </source>
</reference>
<dbReference type="STRING" id="349163.Acry_2933"/>
<dbReference type="eggNOG" id="COG0154">
    <property type="taxonomic scope" value="Bacteria"/>
</dbReference>
<name>A5G2P1_ACICJ</name>
<dbReference type="RefSeq" id="WP_012040419.1">
    <property type="nucleotide sequence ID" value="NC_009484.1"/>
</dbReference>
<dbReference type="InterPro" id="IPR000120">
    <property type="entry name" value="Amidase"/>
</dbReference>
<dbReference type="Pfam" id="PF01425">
    <property type="entry name" value="Amidase"/>
    <property type="match status" value="1"/>
</dbReference>
<dbReference type="InterPro" id="IPR023631">
    <property type="entry name" value="Amidase_dom"/>
</dbReference>
<evidence type="ECO:0000256" key="1">
    <source>
        <dbReference type="ARBA" id="ARBA00009199"/>
    </source>
</evidence>
<organism evidence="3 4">
    <name type="scientific">Acidiphilium cryptum (strain JF-5)</name>
    <dbReference type="NCBI Taxonomy" id="349163"/>
    <lineage>
        <taxon>Bacteria</taxon>
        <taxon>Pseudomonadati</taxon>
        <taxon>Pseudomonadota</taxon>
        <taxon>Alphaproteobacteria</taxon>
        <taxon>Acetobacterales</taxon>
        <taxon>Acidocellaceae</taxon>
        <taxon>Acidiphilium</taxon>
    </lineage>
</organism>
<dbReference type="SMR" id="A5G2P1"/>
<dbReference type="Proteomes" id="UP000000245">
    <property type="component" value="Chromosome"/>
</dbReference>